<keyword evidence="5" id="KW-1185">Reference proteome</keyword>
<evidence type="ECO:0000313" key="3">
    <source>
        <dbReference type="EMBL" id="CUH64815.1"/>
    </source>
</evidence>
<evidence type="ECO:0000313" key="4">
    <source>
        <dbReference type="EMBL" id="CUH70809.1"/>
    </source>
</evidence>
<gene>
    <name evidence="4" type="primary">galE_1</name>
    <name evidence="3" type="ORF">TL5118_01027</name>
    <name evidence="4" type="ORF">TL5120_00589</name>
</gene>
<feature type="domain" description="NAD-dependent epimerase/dehydratase" evidence="2">
    <location>
        <begin position="16"/>
        <end position="222"/>
    </location>
</feature>
<dbReference type="GO" id="GO:0003978">
    <property type="term" value="F:UDP-glucose 4-epimerase activity"/>
    <property type="evidence" value="ECO:0007669"/>
    <property type="project" value="UniProtKB-EC"/>
</dbReference>
<organism evidence="4 6">
    <name type="scientific">Thalassovita autumnalis</name>
    <dbReference type="NCBI Taxonomy" id="2072972"/>
    <lineage>
        <taxon>Bacteria</taxon>
        <taxon>Pseudomonadati</taxon>
        <taxon>Pseudomonadota</taxon>
        <taxon>Alphaproteobacteria</taxon>
        <taxon>Rhodobacterales</taxon>
        <taxon>Roseobacteraceae</taxon>
        <taxon>Thalassovita</taxon>
    </lineage>
</organism>
<dbReference type="Pfam" id="PF01370">
    <property type="entry name" value="Epimerase"/>
    <property type="match status" value="1"/>
</dbReference>
<accession>A0A0P1FR60</accession>
<reference evidence="4 6" key="2">
    <citation type="submission" date="2015-09" db="EMBL/GenBank/DDBJ databases">
        <authorList>
            <consortium name="Swine Surveillance"/>
        </authorList>
    </citation>
    <scope>NUCLEOTIDE SEQUENCE [LARGE SCALE GENOMIC DNA]</scope>
    <source>
        <strain evidence="4 6">5120</strain>
    </source>
</reference>
<dbReference type="CDD" id="cd08946">
    <property type="entry name" value="SDR_e"/>
    <property type="match status" value="1"/>
</dbReference>
<dbReference type="PANTHER" id="PTHR43245:SF53">
    <property type="entry name" value="EPIMERASE-RELATED"/>
    <property type="match status" value="1"/>
</dbReference>
<name>A0A0P1FR60_9RHOB</name>
<evidence type="ECO:0000259" key="2">
    <source>
        <dbReference type="Pfam" id="PF01370"/>
    </source>
</evidence>
<dbReference type="RefSeq" id="WP_058242146.1">
    <property type="nucleotide sequence ID" value="NZ_CYSB01000021.1"/>
</dbReference>
<reference evidence="3 5" key="1">
    <citation type="submission" date="2015-09" db="EMBL/GenBank/DDBJ databases">
        <authorList>
            <person name="Rodrigo-Torres L."/>
            <person name="Arahal D.R."/>
        </authorList>
    </citation>
    <scope>NUCLEOTIDE SEQUENCE [LARGE SCALE GENOMIC DNA]</scope>
    <source>
        <strain evidence="3 5">CECT 5118</strain>
    </source>
</reference>
<protein>
    <submittedName>
        <fullName evidence="4">UDP-glucose 4-epimerase</fullName>
        <ecNumber evidence="4">5.1.3.2</ecNumber>
    </submittedName>
</protein>
<evidence type="ECO:0000313" key="5">
    <source>
        <dbReference type="Proteomes" id="UP000051086"/>
    </source>
</evidence>
<feature type="region of interest" description="Disordered" evidence="1">
    <location>
        <begin position="125"/>
        <end position="147"/>
    </location>
</feature>
<evidence type="ECO:0000313" key="6">
    <source>
        <dbReference type="Proteomes" id="UP000051887"/>
    </source>
</evidence>
<dbReference type="EMBL" id="CYSB01000021">
    <property type="protein sequence ID" value="CUH64815.1"/>
    <property type="molecule type" value="Genomic_DNA"/>
</dbReference>
<sequence>MKPVLSDPPPRPGATVVFGGAGFIGSHFLQRLACRGDGPLVSVDTRAPRYPVAGVRYLAGDVRDLTQLHYDGAIARIANFAAVHTTPGHDPWEYYDTNVRGALEVTRFARRHSVPQILFTSSISVYGPDERPKSERTQPSPPSDYGKSKLMAEQIHDSWLVENTVNRLVIVRPAVVFGLGEGGNFTRLSKLLERGIFVFPGRRDTIKSCIYVEDLIDWILKAEAIAERRILFNAAYTNRYTIEDIVTVFRRVAFPNVRTFSMPAPVLRAAAQCLRPISIAGLGIHPDRVEKLMTSTNILPTWAEAAGLMTRDRLEDALRDWRAKGNGAFL</sequence>
<dbReference type="SUPFAM" id="SSF51735">
    <property type="entry name" value="NAD(P)-binding Rossmann-fold domains"/>
    <property type="match status" value="1"/>
</dbReference>
<dbReference type="AlphaFoldDB" id="A0A0P1FR60"/>
<dbReference type="Proteomes" id="UP000051887">
    <property type="component" value="Unassembled WGS sequence"/>
</dbReference>
<dbReference type="Gene3D" id="3.40.50.720">
    <property type="entry name" value="NAD(P)-binding Rossmann-like Domain"/>
    <property type="match status" value="1"/>
</dbReference>
<dbReference type="OrthoDB" id="9801785at2"/>
<dbReference type="PANTHER" id="PTHR43245">
    <property type="entry name" value="BIFUNCTIONAL POLYMYXIN RESISTANCE PROTEIN ARNA"/>
    <property type="match status" value="1"/>
</dbReference>
<evidence type="ECO:0000256" key="1">
    <source>
        <dbReference type="SAM" id="MobiDB-lite"/>
    </source>
</evidence>
<dbReference type="InterPro" id="IPR001509">
    <property type="entry name" value="Epimerase_deHydtase"/>
</dbReference>
<dbReference type="EMBL" id="CYSC01000013">
    <property type="protein sequence ID" value="CUH70809.1"/>
    <property type="molecule type" value="Genomic_DNA"/>
</dbReference>
<dbReference type="EC" id="5.1.3.2" evidence="4"/>
<dbReference type="InterPro" id="IPR036291">
    <property type="entry name" value="NAD(P)-bd_dom_sf"/>
</dbReference>
<keyword evidence="4" id="KW-0413">Isomerase</keyword>
<dbReference type="Proteomes" id="UP000051086">
    <property type="component" value="Unassembled WGS sequence"/>
</dbReference>
<dbReference type="InterPro" id="IPR050177">
    <property type="entry name" value="Lipid_A_modif_metabolic_enz"/>
</dbReference>
<proteinExistence type="predicted"/>